<evidence type="ECO:0000256" key="5">
    <source>
        <dbReference type="ARBA" id="ARBA00022556"/>
    </source>
</evidence>
<keyword evidence="8" id="KW-0443">Lipid metabolism</keyword>
<dbReference type="AlphaFoldDB" id="A0A7T7EZE0"/>
<comment type="catalytic activity">
    <reaction evidence="9">
        <text>a lipid X + a UDP-2-N,3-O-bis[(3R)-3-hydroxyacyl]-alpha-D-glucosamine = a lipid A disaccharide + UDP + H(+)</text>
        <dbReference type="Rhea" id="RHEA:67828"/>
        <dbReference type="ChEBI" id="CHEBI:15378"/>
        <dbReference type="ChEBI" id="CHEBI:58223"/>
        <dbReference type="ChEBI" id="CHEBI:137748"/>
        <dbReference type="ChEBI" id="CHEBI:176338"/>
        <dbReference type="ChEBI" id="CHEBI:176343"/>
        <dbReference type="EC" id="2.4.1.182"/>
    </reaction>
</comment>
<keyword evidence="7 11" id="KW-0808">Transferase</keyword>
<evidence type="ECO:0000256" key="4">
    <source>
        <dbReference type="ARBA" id="ARBA00022516"/>
    </source>
</evidence>
<dbReference type="SUPFAM" id="SSF53756">
    <property type="entry name" value="UDP-Glycosyltransferase/glycogen phosphorylase"/>
    <property type="match status" value="1"/>
</dbReference>
<dbReference type="GO" id="GO:0009245">
    <property type="term" value="P:lipid A biosynthetic process"/>
    <property type="evidence" value="ECO:0007669"/>
    <property type="project" value="UniProtKB-UniRule"/>
</dbReference>
<evidence type="ECO:0000256" key="3">
    <source>
        <dbReference type="ARBA" id="ARBA00020902"/>
    </source>
</evidence>
<dbReference type="GO" id="GO:0008915">
    <property type="term" value="F:lipid-A-disaccharide synthase activity"/>
    <property type="evidence" value="ECO:0007669"/>
    <property type="project" value="UniProtKB-UniRule"/>
</dbReference>
<dbReference type="PANTHER" id="PTHR30372:SF4">
    <property type="entry name" value="LIPID-A-DISACCHARIDE SYNTHASE, MITOCHONDRIAL-RELATED"/>
    <property type="match status" value="1"/>
</dbReference>
<dbReference type="RefSeq" id="WP_235203334.1">
    <property type="nucleotide sequence ID" value="NZ_CP066776.1"/>
</dbReference>
<dbReference type="EC" id="2.4.1.182" evidence="2 10"/>
<dbReference type="Pfam" id="PF02684">
    <property type="entry name" value="LpxB"/>
    <property type="match status" value="1"/>
</dbReference>
<evidence type="ECO:0000256" key="1">
    <source>
        <dbReference type="ARBA" id="ARBA00002056"/>
    </source>
</evidence>
<evidence type="ECO:0000313" key="11">
    <source>
        <dbReference type="EMBL" id="QQL43997.1"/>
    </source>
</evidence>
<dbReference type="GO" id="GO:0005543">
    <property type="term" value="F:phospholipid binding"/>
    <property type="evidence" value="ECO:0007669"/>
    <property type="project" value="TreeGrafter"/>
</dbReference>
<evidence type="ECO:0000256" key="8">
    <source>
        <dbReference type="ARBA" id="ARBA00023098"/>
    </source>
</evidence>
<evidence type="ECO:0000256" key="9">
    <source>
        <dbReference type="ARBA" id="ARBA00048975"/>
    </source>
</evidence>
<sequence length="379" mass="41619">MASPLKVYLLVGERSGDTHGADLVHALQKRVPDVEIRGMGGPKLVDAVGGDGIEDWVEEAGVVGLAEVLKKYGYFKAKMSQVVDDVMAWQPDVVVPVDYPGFNLRLAKALRKRGFDGKIVYYISPQVWAWNQGRIPKMAKMLDRMLCIFPFEKALYEKSGLATDFVGHPLVDKLEEIAAAPVERDERMLGLFPGSRMREVDALFGDMVGAVERMRKKLERDDWRVVAAAASEKVAAPMRAIVSERGLQDLIDVQVGTSRELMQRSTLGAVASGTATLEAAVFGMPYCLVYRVAPLTFLAAKLLMKVPYLGIVNILADRQIVAELLQGDLSADSLAGWFEEMVDQPQKREELQRELRAVIDKLGTGGAAERAADAIVAES</sequence>
<dbReference type="GO" id="GO:0016020">
    <property type="term" value="C:membrane"/>
    <property type="evidence" value="ECO:0007669"/>
    <property type="project" value="GOC"/>
</dbReference>
<reference evidence="11 12" key="1">
    <citation type="submission" date="2020-12" db="EMBL/GenBank/DDBJ databases">
        <title>Sulforoseuscoccus oceanibium gen. nov., sp. nov., a representative of the phylum Verrucomicrobia with special cytoplasmic membrane, and proposal of Sulforoseuscoccusaceae fam. nov.</title>
        <authorList>
            <person name="Xi F."/>
        </authorList>
    </citation>
    <scope>NUCLEOTIDE SEQUENCE [LARGE SCALE GENOMIC DNA]</scope>
    <source>
        <strain evidence="11 12">T37</strain>
    </source>
</reference>
<comment type="function">
    <text evidence="1">Condensation of UDP-2,3-diacylglucosamine and 2,3-diacylglucosamine-1-phosphate to form lipid A disaccharide, a precursor of lipid A, a phosphorylated glycolipid that anchors the lipopolysaccharide to the outer membrane of the cell.</text>
</comment>
<keyword evidence="12" id="KW-1185">Reference proteome</keyword>
<keyword evidence="5" id="KW-0441">Lipid A biosynthesis</keyword>
<dbReference type="Proteomes" id="UP000475117">
    <property type="component" value="Chromosome"/>
</dbReference>
<name>A0A7T7EZE0_9BACT</name>
<evidence type="ECO:0000256" key="2">
    <source>
        <dbReference type="ARBA" id="ARBA00012687"/>
    </source>
</evidence>
<evidence type="ECO:0000256" key="6">
    <source>
        <dbReference type="ARBA" id="ARBA00022676"/>
    </source>
</evidence>
<gene>
    <name evidence="11" type="primary">lpxB</name>
    <name evidence="11" type="ORF">G3M56_008825</name>
</gene>
<organism evidence="11 12">
    <name type="scientific">Sulfuriroseicoccus oceanibius</name>
    <dbReference type="NCBI Taxonomy" id="2707525"/>
    <lineage>
        <taxon>Bacteria</taxon>
        <taxon>Pseudomonadati</taxon>
        <taxon>Verrucomicrobiota</taxon>
        <taxon>Verrucomicrobiia</taxon>
        <taxon>Verrucomicrobiales</taxon>
        <taxon>Verrucomicrobiaceae</taxon>
        <taxon>Sulfuriroseicoccus</taxon>
    </lineage>
</organism>
<dbReference type="EMBL" id="CP066776">
    <property type="protein sequence ID" value="QQL43997.1"/>
    <property type="molecule type" value="Genomic_DNA"/>
</dbReference>
<keyword evidence="4" id="KW-0444">Lipid biosynthesis</keyword>
<dbReference type="NCBIfam" id="TIGR00215">
    <property type="entry name" value="lpxB"/>
    <property type="match status" value="1"/>
</dbReference>
<dbReference type="InterPro" id="IPR003835">
    <property type="entry name" value="Glyco_trans_19"/>
</dbReference>
<keyword evidence="6 11" id="KW-0328">Glycosyltransferase</keyword>
<dbReference type="KEGG" id="soa:G3M56_008825"/>
<evidence type="ECO:0000256" key="10">
    <source>
        <dbReference type="NCBIfam" id="TIGR00215"/>
    </source>
</evidence>
<evidence type="ECO:0000313" key="12">
    <source>
        <dbReference type="Proteomes" id="UP000475117"/>
    </source>
</evidence>
<proteinExistence type="predicted"/>
<dbReference type="PANTHER" id="PTHR30372">
    <property type="entry name" value="LIPID-A-DISACCHARIDE SYNTHASE"/>
    <property type="match status" value="1"/>
</dbReference>
<evidence type="ECO:0000256" key="7">
    <source>
        <dbReference type="ARBA" id="ARBA00022679"/>
    </source>
</evidence>
<protein>
    <recommendedName>
        <fullName evidence="3 10">Lipid-A-disaccharide synthase</fullName>
        <ecNumber evidence="2 10">2.4.1.182</ecNumber>
    </recommendedName>
</protein>
<accession>A0A7T7EZE0</accession>